<dbReference type="InterPro" id="IPR009760">
    <property type="entry name" value="DUF1328"/>
</dbReference>
<dbReference type="AlphaFoldDB" id="A0A5S5BTF5"/>
<evidence type="ECO:0000256" key="3">
    <source>
        <dbReference type="ARBA" id="ARBA00022989"/>
    </source>
</evidence>
<feature type="transmembrane region" description="Helical" evidence="5">
    <location>
        <begin position="5"/>
        <end position="23"/>
    </location>
</feature>
<keyword evidence="7" id="KW-1185">Reference proteome</keyword>
<keyword evidence="2 5" id="KW-0812">Transmembrane</keyword>
<evidence type="ECO:0000256" key="2">
    <source>
        <dbReference type="ARBA" id="ARBA00022692"/>
    </source>
</evidence>
<dbReference type="PIRSF" id="PIRSF036466">
    <property type="entry name" value="UCP036466"/>
    <property type="match status" value="1"/>
</dbReference>
<protein>
    <submittedName>
        <fullName evidence="6">Uncharacterized protein DUF1328</fullName>
    </submittedName>
</protein>
<reference evidence="6 7" key="1">
    <citation type="submission" date="2019-07" db="EMBL/GenBank/DDBJ databases">
        <title>Genomic Encyclopedia of Type Strains, Phase III (KMG-III): the genomes of soil and plant-associated and newly described type strains.</title>
        <authorList>
            <person name="Whitman W."/>
        </authorList>
    </citation>
    <scope>NUCLEOTIDE SEQUENCE [LARGE SCALE GENOMIC DNA]</scope>
    <source>
        <strain evidence="6 7">BL24</strain>
    </source>
</reference>
<dbReference type="NCBIfam" id="NF010229">
    <property type="entry name" value="PRK13682.1-4"/>
    <property type="match status" value="1"/>
</dbReference>
<evidence type="ECO:0000313" key="6">
    <source>
        <dbReference type="EMBL" id="TYP70309.1"/>
    </source>
</evidence>
<dbReference type="RefSeq" id="WP_148932653.1">
    <property type="nucleotide sequence ID" value="NZ_VNHS01000012.1"/>
</dbReference>
<dbReference type="Proteomes" id="UP000323257">
    <property type="component" value="Unassembled WGS sequence"/>
</dbReference>
<keyword evidence="3 5" id="KW-1133">Transmembrane helix</keyword>
<sequence>MIGWAILFFVIAIAAGITGFFWLASAAAAIAKVLFFVFLVLFIVSLVFGRRGRV</sequence>
<comment type="caution">
    <text evidence="6">The sequence shown here is derived from an EMBL/GenBank/DDBJ whole genome shotgun (WGS) entry which is preliminary data.</text>
</comment>
<keyword evidence="4 5" id="KW-0472">Membrane</keyword>
<proteinExistence type="inferred from homology"/>
<evidence type="ECO:0000256" key="5">
    <source>
        <dbReference type="SAM" id="Phobius"/>
    </source>
</evidence>
<evidence type="ECO:0000256" key="4">
    <source>
        <dbReference type="ARBA" id="ARBA00023136"/>
    </source>
</evidence>
<dbReference type="Pfam" id="PF07043">
    <property type="entry name" value="DUF1328"/>
    <property type="match status" value="1"/>
</dbReference>
<accession>A0A5S5BTF5</accession>
<keyword evidence="1" id="KW-1003">Cell membrane</keyword>
<dbReference type="EMBL" id="VNHS01000012">
    <property type="protein sequence ID" value="TYP70309.1"/>
    <property type="molecule type" value="Genomic_DNA"/>
</dbReference>
<evidence type="ECO:0000313" key="7">
    <source>
        <dbReference type="Proteomes" id="UP000323257"/>
    </source>
</evidence>
<name>A0A5S5BTF5_9BACL</name>
<organism evidence="6 7">
    <name type="scientific">Paenibacillus methanolicus</name>
    <dbReference type="NCBI Taxonomy" id="582686"/>
    <lineage>
        <taxon>Bacteria</taxon>
        <taxon>Bacillati</taxon>
        <taxon>Bacillota</taxon>
        <taxon>Bacilli</taxon>
        <taxon>Bacillales</taxon>
        <taxon>Paenibacillaceae</taxon>
        <taxon>Paenibacillus</taxon>
    </lineage>
</organism>
<dbReference type="GO" id="GO:0005886">
    <property type="term" value="C:plasma membrane"/>
    <property type="evidence" value="ECO:0007669"/>
    <property type="project" value="InterPro"/>
</dbReference>
<dbReference type="HAMAP" id="MF_01361">
    <property type="entry name" value="UPF0391"/>
    <property type="match status" value="1"/>
</dbReference>
<evidence type="ECO:0000256" key="1">
    <source>
        <dbReference type="ARBA" id="ARBA00022475"/>
    </source>
</evidence>
<feature type="transmembrane region" description="Helical" evidence="5">
    <location>
        <begin position="29"/>
        <end position="49"/>
    </location>
</feature>
<gene>
    <name evidence="6" type="ORF">BCM02_112290</name>
</gene>